<proteinExistence type="predicted"/>
<dbReference type="EMBL" id="JAPDFR010000003">
    <property type="protein sequence ID" value="KAK0388855.1"/>
    <property type="molecule type" value="Genomic_DNA"/>
</dbReference>
<evidence type="ECO:0000313" key="3">
    <source>
        <dbReference type="EMBL" id="KAK0388855.1"/>
    </source>
</evidence>
<feature type="region of interest" description="Disordered" evidence="1">
    <location>
        <begin position="225"/>
        <end position="277"/>
    </location>
</feature>
<accession>A0AA39GK49</accession>
<dbReference type="Proteomes" id="UP001175261">
    <property type="component" value="Unassembled WGS sequence"/>
</dbReference>
<keyword evidence="4" id="KW-1185">Reference proteome</keyword>
<evidence type="ECO:0000313" key="4">
    <source>
        <dbReference type="Proteomes" id="UP001175261"/>
    </source>
</evidence>
<evidence type="ECO:0008006" key="5">
    <source>
        <dbReference type="Google" id="ProtNLM"/>
    </source>
</evidence>
<name>A0AA39GK49_SARSR</name>
<evidence type="ECO:0000256" key="1">
    <source>
        <dbReference type="SAM" id="MobiDB-lite"/>
    </source>
</evidence>
<feature type="signal peptide" evidence="2">
    <location>
        <begin position="1"/>
        <end position="21"/>
    </location>
</feature>
<gene>
    <name evidence="3" type="ORF">NLU13_5098</name>
</gene>
<feature type="chain" id="PRO_5041249905" description="Secreted protein" evidence="2">
    <location>
        <begin position="22"/>
        <end position="300"/>
    </location>
</feature>
<protein>
    <recommendedName>
        <fullName evidence="5">Secreted protein</fullName>
    </recommendedName>
</protein>
<dbReference type="AlphaFoldDB" id="A0AA39GK49"/>
<keyword evidence="2" id="KW-0732">Signal</keyword>
<sequence length="300" mass="32517">MTGKISISSIALLLGIVGSDALAVSRPYGGRPLVLNHEDVAPSNSMARELTEARQTPTSTDRITYTLGPFSDRPRATEAPDQGIFLAFEPDGGVKTMAEEEWLEKYKWEDVPDQDYSEQRPDFVERQLIPLADEPNNVVGNTGSKEEHKVDVDESLPAMRILSGLIASDLEDGDPEQFAPVIARARAEAAKSPEGFAVTMHRVLTALLGENPPIDLAKLISNAEEKPDDAPTANDQQQLQAGEVEAEESIPLTELEPKPINDNYGEDEQAATTGKIQDPAVFVDPVVVDVQNGTAPHQEA</sequence>
<evidence type="ECO:0000256" key="2">
    <source>
        <dbReference type="SAM" id="SignalP"/>
    </source>
</evidence>
<reference evidence="3" key="1">
    <citation type="submission" date="2022-10" db="EMBL/GenBank/DDBJ databases">
        <title>Determination and structural analysis of whole genome sequence of Sarocladium strictum F4-1.</title>
        <authorList>
            <person name="Hu L."/>
            <person name="Jiang Y."/>
        </authorList>
    </citation>
    <scope>NUCLEOTIDE SEQUENCE</scope>
    <source>
        <strain evidence="3">F4-1</strain>
    </source>
</reference>
<organism evidence="3 4">
    <name type="scientific">Sarocladium strictum</name>
    <name type="common">Black bundle disease fungus</name>
    <name type="synonym">Acremonium strictum</name>
    <dbReference type="NCBI Taxonomy" id="5046"/>
    <lineage>
        <taxon>Eukaryota</taxon>
        <taxon>Fungi</taxon>
        <taxon>Dikarya</taxon>
        <taxon>Ascomycota</taxon>
        <taxon>Pezizomycotina</taxon>
        <taxon>Sordariomycetes</taxon>
        <taxon>Hypocreomycetidae</taxon>
        <taxon>Hypocreales</taxon>
        <taxon>Sarocladiaceae</taxon>
        <taxon>Sarocladium</taxon>
    </lineage>
</organism>
<comment type="caution">
    <text evidence="3">The sequence shown here is derived from an EMBL/GenBank/DDBJ whole genome shotgun (WGS) entry which is preliminary data.</text>
</comment>